<evidence type="ECO:0000313" key="5">
    <source>
        <dbReference type="EMBL" id="KZN90158.1"/>
    </source>
</evidence>
<evidence type="ECO:0000256" key="1">
    <source>
        <dbReference type="SAM" id="MobiDB-lite"/>
    </source>
</evidence>
<gene>
    <name evidence="5" type="ORF">EN45_002700</name>
    <name evidence="4" type="ORF">N7505_007697</name>
</gene>
<evidence type="ECO:0008006" key="7">
    <source>
        <dbReference type="Google" id="ProtNLM"/>
    </source>
</evidence>
<dbReference type="AlphaFoldDB" id="A0A167V8T5"/>
<name>A0A167V8T5_PENCH</name>
<evidence type="ECO:0000313" key="4">
    <source>
        <dbReference type="EMBL" id="KAJ5264904.1"/>
    </source>
</evidence>
<dbReference type="EMBL" id="JAPVEB010000004">
    <property type="protein sequence ID" value="KAJ5264904.1"/>
    <property type="molecule type" value="Genomic_DNA"/>
</dbReference>
<dbReference type="EMBL" id="CM002798">
    <property type="protein sequence ID" value="KZN90158.1"/>
    <property type="molecule type" value="Genomic_DNA"/>
</dbReference>
<feature type="compositionally biased region" description="Polar residues" evidence="1">
    <location>
        <begin position="146"/>
        <end position="162"/>
    </location>
</feature>
<protein>
    <recommendedName>
        <fullName evidence="7">Mid2 domain-containing protein</fullName>
    </recommendedName>
</protein>
<evidence type="ECO:0000313" key="6">
    <source>
        <dbReference type="Proteomes" id="UP001220256"/>
    </source>
</evidence>
<organism evidence="5">
    <name type="scientific">Penicillium chrysogenum</name>
    <name type="common">Penicillium notatum</name>
    <dbReference type="NCBI Taxonomy" id="5076"/>
    <lineage>
        <taxon>Eukaryota</taxon>
        <taxon>Fungi</taxon>
        <taxon>Dikarya</taxon>
        <taxon>Ascomycota</taxon>
        <taxon>Pezizomycotina</taxon>
        <taxon>Eurotiomycetes</taxon>
        <taxon>Eurotiomycetidae</taxon>
        <taxon>Eurotiales</taxon>
        <taxon>Aspergillaceae</taxon>
        <taxon>Penicillium</taxon>
        <taxon>Penicillium chrysogenum species complex</taxon>
    </lineage>
</organism>
<reference evidence="4" key="2">
    <citation type="submission" date="2022-12" db="EMBL/GenBank/DDBJ databases">
        <authorList>
            <person name="Petersen C."/>
        </authorList>
    </citation>
    <scope>NUCLEOTIDE SEQUENCE</scope>
    <source>
        <strain evidence="4">IBT 3361</strain>
    </source>
</reference>
<keyword evidence="2" id="KW-0472">Membrane</keyword>
<dbReference type="Proteomes" id="UP001220256">
    <property type="component" value="Unassembled WGS sequence"/>
</dbReference>
<keyword evidence="2" id="KW-1133">Transmembrane helix</keyword>
<dbReference type="Proteomes" id="UP000076449">
    <property type="component" value="Chromosome I"/>
</dbReference>
<accession>A0A167V8T5</accession>
<feature type="chain" id="PRO_5007893360" description="Mid2 domain-containing protein" evidence="3">
    <location>
        <begin position="20"/>
        <end position="273"/>
    </location>
</feature>
<keyword evidence="2" id="KW-0812">Transmembrane</keyword>
<feature type="transmembrane region" description="Helical" evidence="2">
    <location>
        <begin position="190"/>
        <end position="211"/>
    </location>
</feature>
<proteinExistence type="predicted"/>
<reference evidence="4 6" key="3">
    <citation type="journal article" date="2023" name="IMA Fungus">
        <title>Comparative genomic study of the Penicillium genus elucidates a diverse pangenome and 15 lateral gene transfer events.</title>
        <authorList>
            <person name="Petersen C."/>
            <person name="Sorensen T."/>
            <person name="Nielsen M.R."/>
            <person name="Sondergaard T.E."/>
            <person name="Sorensen J.L."/>
            <person name="Fitzpatrick D.A."/>
            <person name="Frisvad J.C."/>
            <person name="Nielsen K.L."/>
        </authorList>
    </citation>
    <scope>NUCLEOTIDE SEQUENCE [LARGE SCALE GENOMIC DNA]</scope>
    <source>
        <strain evidence="4 6">IBT 3361</strain>
    </source>
</reference>
<evidence type="ECO:0000256" key="3">
    <source>
        <dbReference type="SAM" id="SignalP"/>
    </source>
</evidence>
<feature type="region of interest" description="Disordered" evidence="1">
    <location>
        <begin position="140"/>
        <end position="183"/>
    </location>
</feature>
<feature type="signal peptide" evidence="3">
    <location>
        <begin position="1"/>
        <end position="19"/>
    </location>
</feature>
<keyword evidence="6" id="KW-1185">Reference proteome</keyword>
<sequence length="273" mass="29020">MLQSTLLLALTLNVFQSNAFRITYPQKGDLVNVYNGLPTAWSYNSSDSILLPLLIQFVAASHLEEAPDYITDELNITLGTFTIQTSFSLADYYLLRFIYGNNAYETGSFDITMSEHPKNASDTSSSASSLVGSTPHPSILIPPATESATGTSSLVQGPNSPSGLAAAAATTEIPRTDENNDDGLNTGAKVGIGIGCSAAAIIGMLSLFILYRIKEKNKTIPERPPSPPSVGLVEIELDGSSATRKIFEMDGKHEAANIPELPAHPFPSSELPG</sequence>
<reference evidence="5" key="1">
    <citation type="journal article" date="2014" name="Genome Announc.">
        <title>Complete sequencing and chromosome-scale genome assembly of the industrial progenitor strain P2niaD18 from the penicillin producer Penicillium chrysogenum.</title>
        <authorList>
            <person name="Specht T."/>
            <person name="Dahlmann T.A."/>
            <person name="Zadra I."/>
            <person name="Kurnsteiner H."/>
            <person name="Kuck U."/>
        </authorList>
    </citation>
    <scope>NUCLEOTIDE SEQUENCE [LARGE SCALE GENOMIC DNA]</scope>
    <source>
        <strain evidence="5">P2niaD18</strain>
    </source>
</reference>
<evidence type="ECO:0000256" key="2">
    <source>
        <dbReference type="SAM" id="Phobius"/>
    </source>
</evidence>
<keyword evidence="3" id="KW-0732">Signal</keyword>